<dbReference type="Proteomes" id="UP001060215">
    <property type="component" value="Chromosome 4"/>
</dbReference>
<dbReference type="EMBL" id="CM045761">
    <property type="protein sequence ID" value="KAI8013304.1"/>
    <property type="molecule type" value="Genomic_DNA"/>
</dbReference>
<accession>A0ACC0HIR9</accession>
<name>A0ACC0HIR9_9ERIC</name>
<organism evidence="1 2">
    <name type="scientific">Camellia lanceoleosa</name>
    <dbReference type="NCBI Taxonomy" id="1840588"/>
    <lineage>
        <taxon>Eukaryota</taxon>
        <taxon>Viridiplantae</taxon>
        <taxon>Streptophyta</taxon>
        <taxon>Embryophyta</taxon>
        <taxon>Tracheophyta</taxon>
        <taxon>Spermatophyta</taxon>
        <taxon>Magnoliopsida</taxon>
        <taxon>eudicotyledons</taxon>
        <taxon>Gunneridae</taxon>
        <taxon>Pentapetalae</taxon>
        <taxon>asterids</taxon>
        <taxon>Ericales</taxon>
        <taxon>Theaceae</taxon>
        <taxon>Camellia</taxon>
    </lineage>
</organism>
<comment type="caution">
    <text evidence="1">The sequence shown here is derived from an EMBL/GenBank/DDBJ whole genome shotgun (WGS) entry which is preliminary data.</text>
</comment>
<proteinExistence type="predicted"/>
<evidence type="ECO:0000313" key="2">
    <source>
        <dbReference type="Proteomes" id="UP001060215"/>
    </source>
</evidence>
<sequence>MGEEKPRRDRADRVGIPPGTTSSGTRKKEGFVSLLSKVSVQSRSDIFLSFFFLFSVSDSKPSLSKSNQLPVKLHGGSAFN</sequence>
<reference evidence="1 2" key="1">
    <citation type="journal article" date="2022" name="Plant J.">
        <title>Chromosome-level genome of Camellia lanceoleosa provides a valuable resource for understanding genome evolution and self-incompatibility.</title>
        <authorList>
            <person name="Gong W."/>
            <person name="Xiao S."/>
            <person name="Wang L."/>
            <person name="Liao Z."/>
            <person name="Chang Y."/>
            <person name="Mo W."/>
            <person name="Hu G."/>
            <person name="Li W."/>
            <person name="Zhao G."/>
            <person name="Zhu H."/>
            <person name="Hu X."/>
            <person name="Ji K."/>
            <person name="Xiang X."/>
            <person name="Song Q."/>
            <person name="Yuan D."/>
            <person name="Jin S."/>
            <person name="Zhang L."/>
        </authorList>
    </citation>
    <scope>NUCLEOTIDE SEQUENCE [LARGE SCALE GENOMIC DNA]</scope>
    <source>
        <strain evidence="1">SQ_2022a</strain>
    </source>
</reference>
<gene>
    <name evidence="1" type="ORF">LOK49_LG05G03854</name>
</gene>
<evidence type="ECO:0000313" key="1">
    <source>
        <dbReference type="EMBL" id="KAI8013304.1"/>
    </source>
</evidence>
<protein>
    <submittedName>
        <fullName evidence="1">Uncharacterized protein</fullName>
    </submittedName>
</protein>
<keyword evidence="2" id="KW-1185">Reference proteome</keyword>